<evidence type="ECO:0000313" key="3">
    <source>
        <dbReference type="EMBL" id="TXG61305.1"/>
    </source>
</evidence>
<dbReference type="OrthoDB" id="513013at2759"/>
<evidence type="ECO:0000256" key="1">
    <source>
        <dbReference type="SAM" id="MobiDB-lite"/>
    </source>
</evidence>
<proteinExistence type="predicted"/>
<dbReference type="InterPro" id="IPR036410">
    <property type="entry name" value="HSP_DnaJ_Cys-rich_dom_sf"/>
</dbReference>
<reference evidence="4" key="1">
    <citation type="journal article" date="2019" name="Gigascience">
        <title>De novo genome assembly of the endangered Acer yangbiense, a plant species with extremely small populations endemic to Yunnan Province, China.</title>
        <authorList>
            <person name="Yang J."/>
            <person name="Wariss H.M."/>
            <person name="Tao L."/>
            <person name="Zhang R."/>
            <person name="Yun Q."/>
            <person name="Hollingsworth P."/>
            <person name="Dao Z."/>
            <person name="Luo G."/>
            <person name="Guo H."/>
            <person name="Ma Y."/>
            <person name="Sun W."/>
        </authorList>
    </citation>
    <scope>NUCLEOTIDE SEQUENCE [LARGE SCALE GENOMIC DNA]</scope>
    <source>
        <strain evidence="4">cv. Malutang</strain>
    </source>
</reference>
<keyword evidence="2" id="KW-0812">Transmembrane</keyword>
<feature type="transmembrane region" description="Helical" evidence="2">
    <location>
        <begin position="6"/>
        <end position="34"/>
    </location>
</feature>
<accession>A0A5C7HWW5</accession>
<dbReference type="SUPFAM" id="SSF57938">
    <property type="entry name" value="DnaJ/Hsp40 cysteine-rich domain"/>
    <property type="match status" value="1"/>
</dbReference>
<protein>
    <submittedName>
        <fullName evidence="3">Uncharacterized protein</fullName>
    </submittedName>
</protein>
<feature type="region of interest" description="Disordered" evidence="1">
    <location>
        <begin position="109"/>
        <end position="168"/>
    </location>
</feature>
<dbReference type="EMBL" id="VAHF01000005">
    <property type="protein sequence ID" value="TXG61305.1"/>
    <property type="molecule type" value="Genomic_DNA"/>
</dbReference>
<keyword evidence="2" id="KW-1133">Transmembrane helix</keyword>
<evidence type="ECO:0000256" key="2">
    <source>
        <dbReference type="SAM" id="Phobius"/>
    </source>
</evidence>
<feature type="compositionally biased region" description="Basic and acidic residues" evidence="1">
    <location>
        <begin position="151"/>
        <end position="163"/>
    </location>
</feature>
<dbReference type="AlphaFoldDB" id="A0A5C7HWW5"/>
<evidence type="ECO:0000313" key="4">
    <source>
        <dbReference type="Proteomes" id="UP000323000"/>
    </source>
</evidence>
<sequence length="188" mass="20834">MIPKQVRALAATGVIFLGGFVTLNITSTITIAALRAANEAKMKKFAMPCGVCKGKGFYICKLCKGNATIQWSPLYDPVFINPCLCPTCDGNSSLVCLDRTRMLIMRGIGNQGTHPHRRHLIQQSDTQEEDSSSSDKYSTKDVHSTTPVQTHGREKTMNGHGIDEPNLWHGTMARELIQKNMDFEDEHP</sequence>
<gene>
    <name evidence="3" type="ORF">EZV62_012668</name>
</gene>
<comment type="caution">
    <text evidence="3">The sequence shown here is derived from an EMBL/GenBank/DDBJ whole genome shotgun (WGS) entry which is preliminary data.</text>
</comment>
<dbReference type="Proteomes" id="UP000323000">
    <property type="component" value="Chromosome 5"/>
</dbReference>
<name>A0A5C7HWW5_9ROSI</name>
<keyword evidence="2" id="KW-0472">Membrane</keyword>
<organism evidence="3 4">
    <name type="scientific">Acer yangbiense</name>
    <dbReference type="NCBI Taxonomy" id="1000413"/>
    <lineage>
        <taxon>Eukaryota</taxon>
        <taxon>Viridiplantae</taxon>
        <taxon>Streptophyta</taxon>
        <taxon>Embryophyta</taxon>
        <taxon>Tracheophyta</taxon>
        <taxon>Spermatophyta</taxon>
        <taxon>Magnoliopsida</taxon>
        <taxon>eudicotyledons</taxon>
        <taxon>Gunneridae</taxon>
        <taxon>Pentapetalae</taxon>
        <taxon>rosids</taxon>
        <taxon>malvids</taxon>
        <taxon>Sapindales</taxon>
        <taxon>Sapindaceae</taxon>
        <taxon>Hippocastanoideae</taxon>
        <taxon>Acereae</taxon>
        <taxon>Acer</taxon>
    </lineage>
</organism>
<keyword evidence="4" id="KW-1185">Reference proteome</keyword>